<evidence type="ECO:0000259" key="12">
    <source>
        <dbReference type="PROSITE" id="PS51465"/>
    </source>
</evidence>
<dbReference type="CDD" id="cd00109">
    <property type="entry name" value="Kunitz-type"/>
    <property type="match status" value="2"/>
</dbReference>
<dbReference type="Pfam" id="PF01759">
    <property type="entry name" value="NTR"/>
    <property type="match status" value="1"/>
</dbReference>
<comment type="subcellular location">
    <subcellularLocation>
        <location evidence="1">Secreted</location>
    </subcellularLocation>
</comment>
<dbReference type="PROSITE" id="PS51465">
    <property type="entry name" value="KAZAL_2"/>
    <property type="match status" value="1"/>
</dbReference>
<dbReference type="SMART" id="SM00217">
    <property type="entry name" value="WAP"/>
    <property type="match status" value="1"/>
</dbReference>
<evidence type="ECO:0000256" key="6">
    <source>
        <dbReference type="ARBA" id="ARBA00023319"/>
    </source>
</evidence>
<dbReference type="PROSITE" id="PS50279">
    <property type="entry name" value="BPTI_KUNITZ_2"/>
    <property type="match status" value="2"/>
</dbReference>
<keyword evidence="6" id="KW-0393">Immunoglobulin domain</keyword>
<evidence type="ECO:0000256" key="7">
    <source>
        <dbReference type="SAM" id="MobiDB-lite"/>
    </source>
</evidence>
<dbReference type="Pfam" id="PF00014">
    <property type="entry name" value="Kunitz_BPTI"/>
    <property type="match status" value="2"/>
</dbReference>
<sequence length="440" mass="47254">MKVLGSFVLLAVFAAAYGQAFFRQKDGSCPPVDPDSFGPCADLCEADRDCPGELLCCPNACGATVCQEPVLHSTEAPPPPPTDPCLEVTCMQQGASCEVMNGQPMCTCPSGCSRFGESPVCDASGNSYNNQCVLDAVACQLGITLETVTCPQPTDPPRPQTTPAPVTEAPATEAPATEAPARPQPGTCTLPPRTGRCRAYVSRYYYHAGTGRCLQFVYGGCGTNGNNFHSLAECQQQCGAPPQSTPGQQDPDVCSLPLDAGPKCEQYQVRYYYRSEDGECHLYLHGGCQGNGNSFVSKSACEARCKPATCAPCPLRWSGSLSKHYCHSGFVITGKVINIRRVSPLDDRSIVQVRVTQMHRGGGLVLDGRTRTAMIITEDQFAECACPKLTEGKNFILMGSVNGGYGMVNRWNYIRPLDNAAYRDLMNVHHSGNPCRGYGR</sequence>
<keyword evidence="3" id="KW-0964">Secreted</keyword>
<feature type="signal peptide" evidence="8">
    <location>
        <begin position="1"/>
        <end position="18"/>
    </location>
</feature>
<dbReference type="InterPro" id="IPR020901">
    <property type="entry name" value="Prtase_inh_Kunz-CS"/>
</dbReference>
<dbReference type="SUPFAM" id="SSF57256">
    <property type="entry name" value="Elafin-like"/>
    <property type="match status" value="1"/>
</dbReference>
<evidence type="ECO:0000259" key="11">
    <source>
        <dbReference type="PROSITE" id="PS51390"/>
    </source>
</evidence>
<feature type="domain" description="BPTI/Kunitz inhibitor" evidence="10">
    <location>
        <begin position="188"/>
        <end position="238"/>
    </location>
</feature>
<evidence type="ECO:0000256" key="5">
    <source>
        <dbReference type="ARBA" id="ARBA00023157"/>
    </source>
</evidence>
<dbReference type="GO" id="GO:0048019">
    <property type="term" value="F:receptor antagonist activity"/>
    <property type="evidence" value="ECO:0007669"/>
    <property type="project" value="TreeGrafter"/>
</dbReference>
<dbReference type="InterPro" id="IPR036880">
    <property type="entry name" value="Kunitz_BPTI_sf"/>
</dbReference>
<dbReference type="InterPro" id="IPR036058">
    <property type="entry name" value="Kazal_dom_sf"/>
</dbReference>
<reference evidence="13" key="1">
    <citation type="submission" date="2022-01" db="EMBL/GenBank/DDBJ databases">
        <authorList>
            <person name="Braso-Vives M."/>
        </authorList>
    </citation>
    <scope>NUCLEOTIDE SEQUENCE</scope>
</reference>
<evidence type="ECO:0000259" key="9">
    <source>
        <dbReference type="PROSITE" id="PS50189"/>
    </source>
</evidence>
<feature type="region of interest" description="Disordered" evidence="7">
    <location>
        <begin position="150"/>
        <end position="189"/>
    </location>
</feature>
<dbReference type="OrthoDB" id="5950222at2759"/>
<dbReference type="SUPFAM" id="SSF100895">
    <property type="entry name" value="Kazal-type serine protease inhibitors"/>
    <property type="match status" value="1"/>
</dbReference>
<evidence type="ECO:0000256" key="4">
    <source>
        <dbReference type="ARBA" id="ARBA00022729"/>
    </source>
</evidence>
<dbReference type="SMART" id="SM00131">
    <property type="entry name" value="KU"/>
    <property type="match status" value="2"/>
</dbReference>
<dbReference type="FunFam" id="4.10.410.10:FF:000020">
    <property type="entry name" value="Collagen, type VI, alpha 3"/>
    <property type="match status" value="2"/>
</dbReference>
<dbReference type="PANTHER" id="PTHR45938">
    <property type="entry name" value="ACP24A4-RELATED"/>
    <property type="match status" value="1"/>
</dbReference>
<dbReference type="InterPro" id="IPR008197">
    <property type="entry name" value="WAP_dom"/>
</dbReference>
<dbReference type="Proteomes" id="UP000838412">
    <property type="component" value="Chromosome 12"/>
</dbReference>
<evidence type="ECO:0000259" key="10">
    <source>
        <dbReference type="PROSITE" id="PS50279"/>
    </source>
</evidence>
<feature type="chain" id="PRO_5035473159" evidence="8">
    <location>
        <begin position="19"/>
        <end position="440"/>
    </location>
</feature>
<feature type="compositionally biased region" description="Low complexity" evidence="7">
    <location>
        <begin position="163"/>
        <end position="181"/>
    </location>
</feature>
<feature type="compositionally biased region" description="Pro residues" evidence="7">
    <location>
        <begin position="153"/>
        <end position="162"/>
    </location>
</feature>
<dbReference type="GO" id="GO:0005615">
    <property type="term" value="C:extracellular space"/>
    <property type="evidence" value="ECO:0007669"/>
    <property type="project" value="TreeGrafter"/>
</dbReference>
<dbReference type="PROSITE" id="PS00280">
    <property type="entry name" value="BPTI_KUNITZ_1"/>
    <property type="match status" value="1"/>
</dbReference>
<evidence type="ECO:0000313" key="14">
    <source>
        <dbReference type="Proteomes" id="UP000838412"/>
    </source>
</evidence>
<dbReference type="EMBL" id="OV696697">
    <property type="protein sequence ID" value="CAH1241351.1"/>
    <property type="molecule type" value="Genomic_DNA"/>
</dbReference>
<dbReference type="InterPro" id="IPR008993">
    <property type="entry name" value="TIMP-like_OB-fold"/>
</dbReference>
<comment type="similarity">
    <text evidence="2">Belongs to the WFIKKN family.</text>
</comment>
<dbReference type="InterPro" id="IPR018933">
    <property type="entry name" value="Netrin_module_non-TIMP"/>
</dbReference>
<dbReference type="GO" id="GO:0050431">
    <property type="term" value="F:transforming growth factor beta binding"/>
    <property type="evidence" value="ECO:0007669"/>
    <property type="project" value="TreeGrafter"/>
</dbReference>
<dbReference type="SUPFAM" id="SSF50242">
    <property type="entry name" value="TIMP-like"/>
    <property type="match status" value="1"/>
</dbReference>
<dbReference type="AlphaFoldDB" id="A0A8J9YTD8"/>
<dbReference type="InterPro" id="IPR002350">
    <property type="entry name" value="Kazal_dom"/>
</dbReference>
<feature type="domain" description="WAP" evidence="11">
    <location>
        <begin position="22"/>
        <end position="70"/>
    </location>
</feature>
<dbReference type="InterPro" id="IPR036645">
    <property type="entry name" value="Elafin-like_sf"/>
</dbReference>
<protein>
    <submittedName>
        <fullName evidence="13">WFIKKN2 protein</fullName>
    </submittedName>
</protein>
<keyword evidence="14" id="KW-1185">Reference proteome</keyword>
<evidence type="ECO:0000313" key="13">
    <source>
        <dbReference type="EMBL" id="CAH1241351.1"/>
    </source>
</evidence>
<keyword evidence="4 8" id="KW-0732">Signal</keyword>
<dbReference type="PROSITE" id="PS51390">
    <property type="entry name" value="WAP"/>
    <property type="match status" value="1"/>
</dbReference>
<dbReference type="SUPFAM" id="SSF57362">
    <property type="entry name" value="BPTI-like"/>
    <property type="match status" value="2"/>
</dbReference>
<keyword evidence="5" id="KW-1015">Disulfide bond</keyword>
<dbReference type="CDD" id="cd00199">
    <property type="entry name" value="WAP"/>
    <property type="match status" value="1"/>
</dbReference>
<gene>
    <name evidence="13" type="primary">WFIKKN2</name>
    <name evidence="13" type="ORF">BLAG_LOCUS5037</name>
</gene>
<dbReference type="Pfam" id="PF00095">
    <property type="entry name" value="WAP"/>
    <property type="match status" value="1"/>
</dbReference>
<dbReference type="PRINTS" id="PR00759">
    <property type="entry name" value="BASICPTASE"/>
</dbReference>
<dbReference type="Gene3D" id="3.30.60.30">
    <property type="match status" value="1"/>
</dbReference>
<dbReference type="InterPro" id="IPR002223">
    <property type="entry name" value="Kunitz_BPTI"/>
</dbReference>
<name>A0A8J9YTD8_BRALA</name>
<dbReference type="Gene3D" id="4.10.75.10">
    <property type="entry name" value="Elafin-like"/>
    <property type="match status" value="1"/>
</dbReference>
<feature type="domain" description="Kazal-like" evidence="12">
    <location>
        <begin position="100"/>
        <end position="152"/>
    </location>
</feature>
<proteinExistence type="inferred from homology"/>
<feature type="domain" description="NTR" evidence="9">
    <location>
        <begin position="301"/>
        <end position="435"/>
    </location>
</feature>
<feature type="domain" description="BPTI/Kunitz inhibitor" evidence="10">
    <location>
        <begin position="254"/>
        <end position="305"/>
    </location>
</feature>
<dbReference type="GO" id="GO:0004867">
    <property type="term" value="F:serine-type endopeptidase inhibitor activity"/>
    <property type="evidence" value="ECO:0007669"/>
    <property type="project" value="InterPro"/>
</dbReference>
<dbReference type="Gene3D" id="2.40.50.120">
    <property type="match status" value="1"/>
</dbReference>
<evidence type="ECO:0000256" key="2">
    <source>
        <dbReference type="ARBA" id="ARBA00005743"/>
    </source>
</evidence>
<evidence type="ECO:0000256" key="1">
    <source>
        <dbReference type="ARBA" id="ARBA00004613"/>
    </source>
</evidence>
<evidence type="ECO:0000256" key="3">
    <source>
        <dbReference type="ARBA" id="ARBA00022525"/>
    </source>
</evidence>
<organism evidence="13 14">
    <name type="scientific">Branchiostoma lanceolatum</name>
    <name type="common">Common lancelet</name>
    <name type="synonym">Amphioxus lanceolatum</name>
    <dbReference type="NCBI Taxonomy" id="7740"/>
    <lineage>
        <taxon>Eukaryota</taxon>
        <taxon>Metazoa</taxon>
        <taxon>Chordata</taxon>
        <taxon>Cephalochordata</taxon>
        <taxon>Leptocardii</taxon>
        <taxon>Amphioxiformes</taxon>
        <taxon>Branchiostomatidae</taxon>
        <taxon>Branchiostoma</taxon>
    </lineage>
</organism>
<dbReference type="GO" id="GO:0007179">
    <property type="term" value="P:transforming growth factor beta receptor signaling pathway"/>
    <property type="evidence" value="ECO:0007669"/>
    <property type="project" value="TreeGrafter"/>
</dbReference>
<evidence type="ECO:0000256" key="8">
    <source>
        <dbReference type="SAM" id="SignalP"/>
    </source>
</evidence>
<accession>A0A8J9YTD8</accession>
<dbReference type="PROSITE" id="PS50189">
    <property type="entry name" value="NTR"/>
    <property type="match status" value="1"/>
</dbReference>
<dbReference type="PANTHER" id="PTHR45938:SF11">
    <property type="entry name" value="WAP, KAZAL, IMMUNOGLOBULIN, KUNITZ AND NTR DOMAIN-CONTAINING PROTEIN 2-LIKE"/>
    <property type="match status" value="1"/>
</dbReference>
<dbReference type="InterPro" id="IPR001134">
    <property type="entry name" value="Netrin_domain"/>
</dbReference>
<dbReference type="Gene3D" id="4.10.410.10">
    <property type="entry name" value="Pancreatic trypsin inhibitor Kunitz domain"/>
    <property type="match status" value="2"/>
</dbReference>